<evidence type="ECO:0000256" key="10">
    <source>
        <dbReference type="PIRNR" id="PIRNR016302"/>
    </source>
</evidence>
<dbReference type="STRING" id="452589.G9P1V6"/>
<dbReference type="PIRSF" id="PIRSF016302">
    <property type="entry name" value="Man_a_manosd"/>
    <property type="match status" value="1"/>
</dbReference>
<dbReference type="GO" id="GO:0012505">
    <property type="term" value="C:endomembrane system"/>
    <property type="evidence" value="ECO:0007669"/>
    <property type="project" value="UniProtKB-SubCell"/>
</dbReference>
<dbReference type="PANTHER" id="PTHR12145:SF38">
    <property type="entry name" value="MANNAN ENDO-1,6-ALPHA-MANNOSIDASE"/>
    <property type="match status" value="1"/>
</dbReference>
<proteinExistence type="inferred from homology"/>
<evidence type="ECO:0000256" key="6">
    <source>
        <dbReference type="ARBA" id="ARBA00022801"/>
    </source>
</evidence>
<comment type="caution">
    <text evidence="12">The sequence shown here is derived from an EMBL/GenBank/DDBJ whole genome shotgun (WGS) entry which is preliminary data.</text>
</comment>
<dbReference type="GO" id="GO:0009272">
    <property type="term" value="P:fungal-type cell wall biogenesis"/>
    <property type="evidence" value="ECO:0007669"/>
    <property type="project" value="TreeGrafter"/>
</dbReference>
<dbReference type="EMBL" id="ABDG02000026">
    <property type="protein sequence ID" value="EHK43384.1"/>
    <property type="molecule type" value="Genomic_DNA"/>
</dbReference>
<keyword evidence="8" id="KW-0325">Glycoprotein</keyword>
<dbReference type="OrthoDB" id="4187847at2759"/>
<dbReference type="Pfam" id="PF03663">
    <property type="entry name" value="Glyco_hydro_76"/>
    <property type="match status" value="1"/>
</dbReference>
<sequence>MRFMRSVNAAAAASSAMTAPRSLDVKNSASVRNVAATLAFDAMSYYKGNLSAADSVNMGDLQDPYYWWTAGALWGSMLDYYHFTNDSTYNDVVIQALLAPTNLGAQHAYMPSEHAFEEGNDDLFFWGSAAIAAAERNFPQPNSTLPSWLDLGANVFNQLASRWSNQHCGGGLLWQIYASNPNGLTYKNSVSNGGFFQIAARMARATGNNTYLDWAEKVWDWSMDIGFIDHESFHVYDGAGIDTNCTKTNVASFTYTSGIYLYGAAIMANYTKKPEWTLRTQQLLDGAGWFFTPPNATAKNVMYEGACETVGRCDADMTTFKAYLARFMWQTTQMVPSLRSKVESLLIPSAQAAAATCTGGSTGRACGQKWYTGEYDDIPGLGQEMNALETIQGLLIDGAAPPLEAKDIKTVRDITWGAQDAQSAKASDASTPTPLETARRGISGDAKPTNSAGVRPNLEMGPLVVVGLGMLLATWGLA</sequence>
<evidence type="ECO:0000256" key="11">
    <source>
        <dbReference type="SAM" id="MobiDB-lite"/>
    </source>
</evidence>
<keyword evidence="9 10" id="KW-0326">Glycosidase</keyword>
<accession>G9P1V6</accession>
<keyword evidence="13" id="KW-1185">Reference proteome</keyword>
<evidence type="ECO:0000256" key="8">
    <source>
        <dbReference type="ARBA" id="ARBA00023180"/>
    </source>
</evidence>
<gene>
    <name evidence="12" type="ORF">TRIATDRAFT_247846</name>
</gene>
<dbReference type="KEGG" id="tatv:25778610"/>
<feature type="compositionally biased region" description="Low complexity" evidence="11">
    <location>
        <begin position="420"/>
        <end position="430"/>
    </location>
</feature>
<dbReference type="AlphaFoldDB" id="G9P1V6"/>
<evidence type="ECO:0000256" key="9">
    <source>
        <dbReference type="ARBA" id="ARBA00023295"/>
    </source>
</evidence>
<keyword evidence="5" id="KW-0732">Signal</keyword>
<feature type="region of interest" description="Disordered" evidence="11">
    <location>
        <begin position="420"/>
        <end position="454"/>
    </location>
</feature>
<evidence type="ECO:0000256" key="4">
    <source>
        <dbReference type="ARBA" id="ARBA00012350"/>
    </source>
</evidence>
<dbReference type="PANTHER" id="PTHR12145">
    <property type="entry name" value="MANNAN ENDO-1,6-ALPHA-MANNOSIDASE DCW1"/>
    <property type="match status" value="1"/>
</dbReference>
<comment type="catalytic activity">
    <reaction evidence="1 10">
        <text>Random hydrolysis of (1-&gt;6)-alpha-D-mannosidic linkages in unbranched (1-&gt;6)-mannans.</text>
        <dbReference type="EC" id="3.2.1.101"/>
    </reaction>
</comment>
<dbReference type="SUPFAM" id="SSF48208">
    <property type="entry name" value="Six-hairpin glycosidases"/>
    <property type="match status" value="1"/>
</dbReference>
<dbReference type="GeneID" id="25778610"/>
<dbReference type="OMA" id="CGSKWYT"/>
<comment type="subcellular location">
    <subcellularLocation>
        <location evidence="2">Endomembrane system</location>
    </subcellularLocation>
</comment>
<dbReference type="InterPro" id="IPR014480">
    <property type="entry name" value="Mannan-1_6-alpha_mannosidase"/>
</dbReference>
<evidence type="ECO:0000256" key="1">
    <source>
        <dbReference type="ARBA" id="ARBA00001452"/>
    </source>
</evidence>
<dbReference type="EC" id="3.2.1.101" evidence="4 10"/>
<dbReference type="eggNOG" id="ENOG502SMCE">
    <property type="taxonomic scope" value="Eukaryota"/>
</dbReference>
<dbReference type="Gene3D" id="1.50.10.20">
    <property type="match status" value="1"/>
</dbReference>
<organism evidence="12 13">
    <name type="scientific">Hypocrea atroviridis (strain ATCC 20476 / IMI 206040)</name>
    <name type="common">Trichoderma atroviride</name>
    <dbReference type="NCBI Taxonomy" id="452589"/>
    <lineage>
        <taxon>Eukaryota</taxon>
        <taxon>Fungi</taxon>
        <taxon>Dikarya</taxon>
        <taxon>Ascomycota</taxon>
        <taxon>Pezizomycotina</taxon>
        <taxon>Sordariomycetes</taxon>
        <taxon>Hypocreomycetidae</taxon>
        <taxon>Hypocreales</taxon>
        <taxon>Hypocreaceae</taxon>
        <taxon>Trichoderma</taxon>
    </lineage>
</organism>
<protein>
    <recommendedName>
        <fullName evidence="4 10">Mannan endo-1,6-alpha-mannosidase</fullName>
        <ecNumber evidence="4 10">3.2.1.101</ecNumber>
    </recommendedName>
</protein>
<dbReference type="GO" id="GO:0016052">
    <property type="term" value="P:carbohydrate catabolic process"/>
    <property type="evidence" value="ECO:0007669"/>
    <property type="project" value="InterPro"/>
</dbReference>
<dbReference type="HOGENOM" id="CLU_025694_2_1_1"/>
<dbReference type="InterPro" id="IPR008928">
    <property type="entry name" value="6-hairpin_glycosidase_sf"/>
</dbReference>
<keyword evidence="6 10" id="KW-0378">Hydrolase</keyword>
<dbReference type="GO" id="GO:0008496">
    <property type="term" value="F:mannan endo-1,6-alpha-mannosidase activity"/>
    <property type="evidence" value="ECO:0007669"/>
    <property type="project" value="UniProtKB-UniRule"/>
</dbReference>
<evidence type="ECO:0000256" key="2">
    <source>
        <dbReference type="ARBA" id="ARBA00004308"/>
    </source>
</evidence>
<dbReference type="Proteomes" id="UP000005426">
    <property type="component" value="Unassembled WGS sequence"/>
</dbReference>
<comment type="similarity">
    <text evidence="3 10">Belongs to the glycosyl hydrolase 76 family.</text>
</comment>
<name>G9P1V6_HYPAI</name>
<dbReference type="RefSeq" id="XP_013941580.1">
    <property type="nucleotide sequence ID" value="XM_014086105.1"/>
</dbReference>
<reference evidence="12 13" key="1">
    <citation type="journal article" date="2011" name="Genome Biol.">
        <title>Comparative genome sequence analysis underscores mycoparasitism as the ancestral life style of Trichoderma.</title>
        <authorList>
            <person name="Kubicek C.P."/>
            <person name="Herrera-Estrella A."/>
            <person name="Seidl-Seiboth V."/>
            <person name="Martinez D.A."/>
            <person name="Druzhinina I.S."/>
            <person name="Thon M."/>
            <person name="Zeilinger S."/>
            <person name="Casas-Flores S."/>
            <person name="Horwitz B.A."/>
            <person name="Mukherjee P.K."/>
            <person name="Mukherjee M."/>
            <person name="Kredics L."/>
            <person name="Alcaraz L.D."/>
            <person name="Aerts A."/>
            <person name="Antal Z."/>
            <person name="Atanasova L."/>
            <person name="Cervantes-Badillo M.G."/>
            <person name="Challacombe J."/>
            <person name="Chertkov O."/>
            <person name="McCluskey K."/>
            <person name="Coulpier F."/>
            <person name="Deshpande N."/>
            <person name="von Doehren H."/>
            <person name="Ebbole D.J."/>
            <person name="Esquivel-Naranjo E.U."/>
            <person name="Fekete E."/>
            <person name="Flipphi M."/>
            <person name="Glaser F."/>
            <person name="Gomez-Rodriguez E.Y."/>
            <person name="Gruber S."/>
            <person name="Han C."/>
            <person name="Henrissat B."/>
            <person name="Hermosa R."/>
            <person name="Hernandez-Onate M."/>
            <person name="Karaffa L."/>
            <person name="Kosti I."/>
            <person name="Le Crom S."/>
            <person name="Lindquist E."/>
            <person name="Lucas S."/>
            <person name="Luebeck M."/>
            <person name="Luebeck P.S."/>
            <person name="Margeot A."/>
            <person name="Metz B."/>
            <person name="Misra M."/>
            <person name="Nevalainen H."/>
            <person name="Omann M."/>
            <person name="Packer N."/>
            <person name="Perrone G."/>
            <person name="Uresti-Rivera E.E."/>
            <person name="Salamov A."/>
            <person name="Schmoll M."/>
            <person name="Seiboth B."/>
            <person name="Shapiro H."/>
            <person name="Sukno S."/>
            <person name="Tamayo-Ramos J.A."/>
            <person name="Tisch D."/>
            <person name="Wiest A."/>
            <person name="Wilkinson H.H."/>
            <person name="Zhang M."/>
            <person name="Coutinho P.M."/>
            <person name="Kenerley C.M."/>
            <person name="Monte E."/>
            <person name="Baker S.E."/>
            <person name="Grigoriev I.V."/>
        </authorList>
    </citation>
    <scope>NUCLEOTIDE SEQUENCE [LARGE SCALE GENOMIC DNA]</scope>
    <source>
        <strain evidence="13">ATCC 20476 / IMI 206040</strain>
    </source>
</reference>
<evidence type="ECO:0000256" key="3">
    <source>
        <dbReference type="ARBA" id="ARBA00009699"/>
    </source>
</evidence>
<keyword evidence="7" id="KW-0472">Membrane</keyword>
<dbReference type="InterPro" id="IPR005198">
    <property type="entry name" value="Glyco_hydro_76"/>
</dbReference>
<evidence type="ECO:0000313" key="12">
    <source>
        <dbReference type="EMBL" id="EHK43384.1"/>
    </source>
</evidence>
<evidence type="ECO:0000313" key="13">
    <source>
        <dbReference type="Proteomes" id="UP000005426"/>
    </source>
</evidence>
<dbReference type="FunFam" id="1.50.10.20:FF:000006">
    <property type="entry name" value="Mannan endo-1,6-alpha-mannosidase"/>
    <property type="match status" value="1"/>
</dbReference>
<evidence type="ECO:0000256" key="7">
    <source>
        <dbReference type="ARBA" id="ARBA00023136"/>
    </source>
</evidence>
<evidence type="ECO:0000256" key="5">
    <source>
        <dbReference type="ARBA" id="ARBA00022729"/>
    </source>
</evidence>